<dbReference type="PANTHER" id="PTHR30461:SF2">
    <property type="entry name" value="SERINE RECOMBINASE PINE-RELATED"/>
    <property type="match status" value="1"/>
</dbReference>
<evidence type="ECO:0000256" key="1">
    <source>
        <dbReference type="ARBA" id="ARBA00022908"/>
    </source>
</evidence>
<proteinExistence type="predicted"/>
<protein>
    <submittedName>
        <fullName evidence="7">Recombinase family protein</fullName>
    </submittedName>
</protein>
<evidence type="ECO:0000256" key="5">
    <source>
        <dbReference type="SAM" id="MobiDB-lite"/>
    </source>
</evidence>
<feature type="region of interest" description="Disordered" evidence="5">
    <location>
        <begin position="543"/>
        <end position="565"/>
    </location>
</feature>
<keyword evidence="1" id="KW-0229">DNA integration</keyword>
<dbReference type="RefSeq" id="WP_052426950.1">
    <property type="nucleotide sequence ID" value="NZ_CP026112.1"/>
</dbReference>
<dbReference type="EMBL" id="CP026112">
    <property type="protein sequence ID" value="AUT62916.1"/>
    <property type="molecule type" value="Genomic_DNA"/>
</dbReference>
<dbReference type="InterPro" id="IPR006119">
    <property type="entry name" value="Resolv_N"/>
</dbReference>
<dbReference type="GO" id="GO:0003677">
    <property type="term" value="F:DNA binding"/>
    <property type="evidence" value="ECO:0007669"/>
    <property type="project" value="UniProtKB-KW"/>
</dbReference>
<dbReference type="InterPro" id="IPR050639">
    <property type="entry name" value="SSR_resolvase"/>
</dbReference>
<dbReference type="InterPro" id="IPR011109">
    <property type="entry name" value="DNA_bind_recombinase_dom"/>
</dbReference>
<dbReference type="OrthoDB" id="9791494at2"/>
<evidence type="ECO:0000256" key="3">
    <source>
        <dbReference type="ARBA" id="ARBA00023172"/>
    </source>
</evidence>
<evidence type="ECO:0000313" key="7">
    <source>
        <dbReference type="EMBL" id="AUT62916.1"/>
    </source>
</evidence>
<feature type="compositionally biased region" description="Basic residues" evidence="5">
    <location>
        <begin position="555"/>
        <end position="565"/>
    </location>
</feature>
<dbReference type="PANTHER" id="PTHR30461">
    <property type="entry name" value="DNA-INVERTASE FROM LAMBDOID PROPHAGE"/>
    <property type="match status" value="1"/>
</dbReference>
<evidence type="ECO:0000256" key="2">
    <source>
        <dbReference type="ARBA" id="ARBA00023125"/>
    </source>
</evidence>
<keyword evidence="3" id="KW-0233">DNA recombination</keyword>
<dbReference type="AlphaFoldDB" id="A0A2I8ETM5"/>
<dbReference type="GO" id="GO:0015074">
    <property type="term" value="P:DNA integration"/>
    <property type="evidence" value="ECO:0007669"/>
    <property type="project" value="UniProtKB-KW"/>
</dbReference>
<evidence type="ECO:0000313" key="8">
    <source>
        <dbReference type="Proteomes" id="UP000243502"/>
    </source>
</evidence>
<dbReference type="SUPFAM" id="SSF53041">
    <property type="entry name" value="Resolvase-like"/>
    <property type="match status" value="1"/>
</dbReference>
<reference evidence="7 8" key="1">
    <citation type="submission" date="2018-01" db="EMBL/GenBank/DDBJ databases">
        <title>Species boundaries and ecological features among Paraburkholderia terrae DSMZ17804T, P. hospita DSMZ17164T and P. caribensis DSMZ13236T.</title>
        <authorList>
            <person name="Pratama A.A."/>
        </authorList>
    </citation>
    <scope>NUCLEOTIDE SEQUENCE [LARGE SCALE GENOMIC DNA]</scope>
    <source>
        <strain evidence="7 8">DSM 17804</strain>
    </source>
</reference>
<feature type="coiled-coil region" evidence="4">
    <location>
        <begin position="434"/>
        <end position="461"/>
    </location>
</feature>
<keyword evidence="2" id="KW-0238">DNA-binding</keyword>
<dbReference type="Gene3D" id="3.40.50.1390">
    <property type="entry name" value="Resolvase, N-terminal catalytic domain"/>
    <property type="match status" value="1"/>
</dbReference>
<dbReference type="CDD" id="cd00338">
    <property type="entry name" value="Ser_Recombinase"/>
    <property type="match status" value="1"/>
</dbReference>
<dbReference type="InterPro" id="IPR038109">
    <property type="entry name" value="DNA_bind_recomb_sf"/>
</dbReference>
<dbReference type="SMART" id="SM00857">
    <property type="entry name" value="Resolvase"/>
    <property type="match status" value="1"/>
</dbReference>
<dbReference type="Proteomes" id="UP000243502">
    <property type="component" value="Chromosome 2"/>
</dbReference>
<dbReference type="Pfam" id="PF07508">
    <property type="entry name" value="Recombinase"/>
    <property type="match status" value="1"/>
</dbReference>
<name>A0A2I8ETM5_9BURK</name>
<feature type="domain" description="Resolvase/invertase-type recombinase catalytic" evidence="6">
    <location>
        <begin position="17"/>
        <end position="171"/>
    </location>
</feature>
<dbReference type="Gene3D" id="3.90.1750.20">
    <property type="entry name" value="Putative Large Serine Recombinase, Chain B, Domain 2"/>
    <property type="match status" value="1"/>
</dbReference>
<keyword evidence="4" id="KW-0175">Coiled coil</keyword>
<evidence type="ECO:0000259" key="6">
    <source>
        <dbReference type="SMART" id="SM00857"/>
    </source>
</evidence>
<feature type="compositionally biased region" description="Basic and acidic residues" evidence="5">
    <location>
        <begin position="543"/>
        <end position="554"/>
    </location>
</feature>
<dbReference type="GO" id="GO:0000150">
    <property type="term" value="F:DNA strand exchange activity"/>
    <property type="evidence" value="ECO:0007669"/>
    <property type="project" value="InterPro"/>
</dbReference>
<accession>A0A2I8ETM5</accession>
<dbReference type="InterPro" id="IPR006118">
    <property type="entry name" value="Recombinase_CS"/>
</dbReference>
<dbReference type="KEGG" id="pter:C2L65_25435"/>
<gene>
    <name evidence="7" type="ORF">C2L65_25435</name>
</gene>
<dbReference type="Pfam" id="PF00239">
    <property type="entry name" value="Resolvase"/>
    <property type="match status" value="1"/>
</dbReference>
<sequence length="565" mass="62881">MARRKAVEEPIAGKPRLFIYGRFSSKKQASGDSYNRQMTYAREWAEKHGFEVDDKLTMFDHGLSAFNGDHVKKGALGAFLIAIQKGVVRPGEVLLVESLDRLSRAEELDALGQFATIVQAGITIISMQDGIYNQERIRETQGGILHAALAVMTRAHNESERKSYLVSKAAHAACIAWSAGKGVKPISVGNDPSWVRWNDDLKRFEHIPDQVASLRKLLDLYRIGNGAVRIFERMRATGIALPKGVSNVARVTRLVKHRALVGEKTVKVGDAPAYTIPNYYPSILTEDEFTALQHIRKQRGRRVGKAEVISFMTGMRLTFCANCGSSMGNQNIMNRSRREDGLPQDGHRRLKCSGEQKSVNRCWAGSCSIVPIERALMEFCSDQMNLASLFIDGNEKAEALGSALTRTRQDAEKAQAALDTFMEVGALDSKAAGAKVIRAQIAKLSIELEEKNAEVGHLEYELASLHQHSTPAVAEVWAALREGVRLLDNDARTKARQLVADTFARIEVGLAHDDLIELRLVSRRDVVRVLRVDRKTGERLDQETVDNTQHEALKRRPRKQVRKAA</sequence>
<organism evidence="7 8">
    <name type="scientific">Paraburkholderia terrae</name>
    <dbReference type="NCBI Taxonomy" id="311230"/>
    <lineage>
        <taxon>Bacteria</taxon>
        <taxon>Pseudomonadati</taxon>
        <taxon>Pseudomonadota</taxon>
        <taxon>Betaproteobacteria</taxon>
        <taxon>Burkholderiales</taxon>
        <taxon>Burkholderiaceae</taxon>
        <taxon>Paraburkholderia</taxon>
    </lineage>
</organism>
<dbReference type="PROSITE" id="PS00398">
    <property type="entry name" value="RECOMBINASES_2"/>
    <property type="match status" value="1"/>
</dbReference>
<dbReference type="InterPro" id="IPR036162">
    <property type="entry name" value="Resolvase-like_N_sf"/>
</dbReference>
<evidence type="ECO:0000256" key="4">
    <source>
        <dbReference type="SAM" id="Coils"/>
    </source>
</evidence>